<dbReference type="CDD" id="cd07035">
    <property type="entry name" value="TPP_PYR_POX_like"/>
    <property type="match status" value="1"/>
</dbReference>
<dbReference type="InterPro" id="IPR012001">
    <property type="entry name" value="Thiamin_PyroP_enz_TPP-bd_dom"/>
</dbReference>
<keyword evidence="2 3" id="KW-0786">Thiamine pyrophosphate</keyword>
<evidence type="ECO:0000256" key="2">
    <source>
        <dbReference type="ARBA" id="ARBA00023052"/>
    </source>
</evidence>
<comment type="similarity">
    <text evidence="1 3">Belongs to the TPP enzyme family.</text>
</comment>
<dbReference type="PANTHER" id="PTHR18968">
    <property type="entry name" value="THIAMINE PYROPHOSPHATE ENZYMES"/>
    <property type="match status" value="1"/>
</dbReference>
<dbReference type="EMBL" id="BAABJV010000028">
    <property type="protein sequence ID" value="GAA4796473.1"/>
    <property type="molecule type" value="Genomic_DNA"/>
</dbReference>
<protein>
    <submittedName>
        <fullName evidence="7">Acetolactate synthase catalytic subunit</fullName>
    </submittedName>
</protein>
<sequence length="595" mass="60833">MNEQRPPARPASSGTPAHASAVFDGAWDLVAAFLARRGVDTVFGLPGDDVLVVAAFERAGIRLVWCRDQRMAVHMASGYALTSGRIGVCVVGKGPAVANAVGGLLEAASGCSPVLLLAGGTAIESDGARAFQEAPQLALAAPVTKWAGRVTHTGRLLPALRRAAALVAQAPRGPVFLEIPDGFLAEPVSVPQALLDGEPPVPGRYTAPDLPAEVARARRPVVVAGGGLGAAGAAERLAEALGAALLVTASGRGGVAESHPLYCGLAGLYALPPVRELLGDCDVVVALGSRLEETAAEGLPDGVPVCQVNIEAGEFSYDRPGPLVLGEASATAEQWAAALGHREADAGWLSRIAASRERLRSWAASPAHPELPADRVRVKSVVRELSRVLQPGSVVVHENGLMDIWSYLYPVLTLPEGARSVVPSEQTTLGYGAAAAAGAKLAAPDAPVVAIVGDGAFDFLRVELPTLVREGIAVTYVVLDNGGYGWLQRIVDNLGGRPHLFAATAPVRPDPEHGVATWVVTEPADTAGSIAAALAAAREGRVAVVRVPCAADDWPPVAGAASEAEIHASLRQAPAANANANANGSGTGAGPGEHT</sequence>
<dbReference type="PANTHER" id="PTHR18968:SF13">
    <property type="entry name" value="ACETOLACTATE SYNTHASE CATALYTIC SUBUNIT, MITOCHONDRIAL"/>
    <property type="match status" value="1"/>
</dbReference>
<dbReference type="Gene3D" id="3.40.50.970">
    <property type="match status" value="2"/>
</dbReference>
<feature type="domain" description="Thiamine pyrophosphate enzyme TPP-binding" evidence="5">
    <location>
        <begin position="422"/>
        <end position="545"/>
    </location>
</feature>
<dbReference type="Pfam" id="PF02776">
    <property type="entry name" value="TPP_enzyme_N"/>
    <property type="match status" value="1"/>
</dbReference>
<dbReference type="Pfam" id="PF02775">
    <property type="entry name" value="TPP_enzyme_C"/>
    <property type="match status" value="1"/>
</dbReference>
<dbReference type="SUPFAM" id="SSF52467">
    <property type="entry name" value="DHS-like NAD/FAD-binding domain"/>
    <property type="match status" value="1"/>
</dbReference>
<evidence type="ECO:0000259" key="6">
    <source>
        <dbReference type="Pfam" id="PF02776"/>
    </source>
</evidence>
<dbReference type="InterPro" id="IPR012000">
    <property type="entry name" value="Thiamin_PyroP_enz_cen_dom"/>
</dbReference>
<dbReference type="Pfam" id="PF00205">
    <property type="entry name" value="TPP_enzyme_M"/>
    <property type="match status" value="1"/>
</dbReference>
<gene>
    <name evidence="7" type="ORF">GCM10023329_56590</name>
</gene>
<evidence type="ECO:0000313" key="8">
    <source>
        <dbReference type="Proteomes" id="UP001501147"/>
    </source>
</evidence>
<name>A0ABP9BJM5_9ACTN</name>
<dbReference type="InterPro" id="IPR029035">
    <property type="entry name" value="DHS-like_NAD/FAD-binding_dom"/>
</dbReference>
<feature type="domain" description="Thiamine pyrophosphate enzyme N-terminal TPP-binding" evidence="6">
    <location>
        <begin position="28"/>
        <end position="136"/>
    </location>
</feature>
<dbReference type="RefSeq" id="WP_345616355.1">
    <property type="nucleotide sequence ID" value="NZ_BAABJV010000028.1"/>
</dbReference>
<dbReference type="Gene3D" id="3.40.50.1220">
    <property type="entry name" value="TPP-binding domain"/>
    <property type="match status" value="1"/>
</dbReference>
<proteinExistence type="inferred from homology"/>
<dbReference type="InterPro" id="IPR045229">
    <property type="entry name" value="TPP_enz"/>
</dbReference>
<dbReference type="Proteomes" id="UP001501147">
    <property type="component" value="Unassembled WGS sequence"/>
</dbReference>
<dbReference type="InterPro" id="IPR011766">
    <property type="entry name" value="TPP_enzyme_TPP-bd"/>
</dbReference>
<accession>A0ABP9BJM5</accession>
<evidence type="ECO:0000259" key="5">
    <source>
        <dbReference type="Pfam" id="PF02775"/>
    </source>
</evidence>
<keyword evidence="8" id="KW-1185">Reference proteome</keyword>
<evidence type="ECO:0000256" key="3">
    <source>
        <dbReference type="RuleBase" id="RU362132"/>
    </source>
</evidence>
<reference evidence="8" key="1">
    <citation type="journal article" date="2019" name="Int. J. Syst. Evol. Microbiol.">
        <title>The Global Catalogue of Microorganisms (GCM) 10K type strain sequencing project: providing services to taxonomists for standard genome sequencing and annotation.</title>
        <authorList>
            <consortium name="The Broad Institute Genomics Platform"/>
            <consortium name="The Broad Institute Genome Sequencing Center for Infectious Disease"/>
            <person name="Wu L."/>
            <person name="Ma J."/>
        </authorList>
    </citation>
    <scope>NUCLEOTIDE SEQUENCE [LARGE SCALE GENOMIC DNA]</scope>
    <source>
        <strain evidence="8">JCM 18324</strain>
    </source>
</reference>
<evidence type="ECO:0000313" key="7">
    <source>
        <dbReference type="EMBL" id="GAA4796473.1"/>
    </source>
</evidence>
<dbReference type="InterPro" id="IPR029061">
    <property type="entry name" value="THDP-binding"/>
</dbReference>
<organism evidence="7 8">
    <name type="scientific">Streptomyces sanyensis</name>
    <dbReference type="NCBI Taxonomy" id="568869"/>
    <lineage>
        <taxon>Bacteria</taxon>
        <taxon>Bacillati</taxon>
        <taxon>Actinomycetota</taxon>
        <taxon>Actinomycetes</taxon>
        <taxon>Kitasatosporales</taxon>
        <taxon>Streptomycetaceae</taxon>
        <taxon>Streptomyces</taxon>
    </lineage>
</organism>
<feature type="domain" description="Thiamine pyrophosphate enzyme central" evidence="4">
    <location>
        <begin position="215"/>
        <end position="319"/>
    </location>
</feature>
<dbReference type="CDD" id="cd00568">
    <property type="entry name" value="TPP_enzymes"/>
    <property type="match status" value="1"/>
</dbReference>
<evidence type="ECO:0000256" key="1">
    <source>
        <dbReference type="ARBA" id="ARBA00007812"/>
    </source>
</evidence>
<evidence type="ECO:0000259" key="4">
    <source>
        <dbReference type="Pfam" id="PF00205"/>
    </source>
</evidence>
<comment type="caution">
    <text evidence="7">The sequence shown here is derived from an EMBL/GenBank/DDBJ whole genome shotgun (WGS) entry which is preliminary data.</text>
</comment>
<dbReference type="SUPFAM" id="SSF52518">
    <property type="entry name" value="Thiamin diphosphate-binding fold (THDP-binding)"/>
    <property type="match status" value="2"/>
</dbReference>